<protein>
    <submittedName>
        <fullName evidence="1">Uncharacterized protein</fullName>
    </submittedName>
</protein>
<reference evidence="1 2" key="1">
    <citation type="submission" date="2018-08" db="EMBL/GenBank/DDBJ databases">
        <title>A genome reference for cultivated species of the human gut microbiota.</title>
        <authorList>
            <person name="Zou Y."/>
            <person name="Xue W."/>
            <person name="Luo G."/>
        </authorList>
    </citation>
    <scope>NUCLEOTIDE SEQUENCE [LARGE SCALE GENOMIC DNA]</scope>
    <source>
        <strain evidence="1 2">AM46-16</strain>
    </source>
</reference>
<evidence type="ECO:0000313" key="1">
    <source>
        <dbReference type="EMBL" id="RGZ99836.1"/>
    </source>
</evidence>
<sequence>MQERILRNFEGTEANKCLLDGLLQRGWISSYEENPRDPGQYWANGREVEGSVRYIEKRDEKNVIYFNNDLDDMEKVVEEYLSSKYWFYRSKKYGSWQVILINITCHGAFEKNLL</sequence>
<dbReference type="AlphaFoldDB" id="A0A413QK51"/>
<name>A0A413QK51_9FIRM</name>
<evidence type="ECO:0000313" key="2">
    <source>
        <dbReference type="Proteomes" id="UP000284962"/>
    </source>
</evidence>
<proteinExistence type="predicted"/>
<dbReference type="Proteomes" id="UP000284962">
    <property type="component" value="Unassembled WGS sequence"/>
</dbReference>
<accession>A0A413QK51</accession>
<organism evidence="1 2">
    <name type="scientific">Dorea formicigenerans</name>
    <dbReference type="NCBI Taxonomy" id="39486"/>
    <lineage>
        <taxon>Bacteria</taxon>
        <taxon>Bacillati</taxon>
        <taxon>Bacillota</taxon>
        <taxon>Clostridia</taxon>
        <taxon>Lachnospirales</taxon>
        <taxon>Lachnospiraceae</taxon>
        <taxon>Dorea</taxon>
    </lineage>
</organism>
<dbReference type="EMBL" id="QSEW01000007">
    <property type="protein sequence ID" value="RGZ99836.1"/>
    <property type="molecule type" value="Genomic_DNA"/>
</dbReference>
<comment type="caution">
    <text evidence="1">The sequence shown here is derived from an EMBL/GenBank/DDBJ whole genome shotgun (WGS) entry which is preliminary data.</text>
</comment>
<gene>
    <name evidence="1" type="ORF">DW957_08185</name>
</gene>